<comment type="caution">
    <text evidence="2">The sequence shown here is derived from an EMBL/GenBank/DDBJ whole genome shotgun (WGS) entry which is preliminary data.</text>
</comment>
<evidence type="ECO:0000256" key="1">
    <source>
        <dbReference type="SAM" id="Phobius"/>
    </source>
</evidence>
<sequence>MSSTTQSSSKARFSVANRLGHGLGVLISVGNVLVGMSPGAREGDGYNGTVWIAFVVVGAIGVVALVASWITRASAPRRIGGVALVILGVASLGVLFVPDIGTAGRIANSVGALLQFGAATLVLLPSRNSS</sequence>
<evidence type="ECO:0000313" key="2">
    <source>
        <dbReference type="EMBL" id="GAA3691775.1"/>
    </source>
</evidence>
<dbReference type="EMBL" id="BAAAYX010000002">
    <property type="protein sequence ID" value="GAA3691775.1"/>
    <property type="molecule type" value="Genomic_DNA"/>
</dbReference>
<keyword evidence="1" id="KW-0472">Membrane</keyword>
<evidence type="ECO:0000313" key="3">
    <source>
        <dbReference type="Proteomes" id="UP001500051"/>
    </source>
</evidence>
<keyword evidence="1" id="KW-1133">Transmembrane helix</keyword>
<keyword evidence="3" id="KW-1185">Reference proteome</keyword>
<proteinExistence type="predicted"/>
<feature type="transmembrane region" description="Helical" evidence="1">
    <location>
        <begin position="106"/>
        <end position="124"/>
    </location>
</feature>
<feature type="transmembrane region" description="Helical" evidence="1">
    <location>
        <begin position="82"/>
        <end position="100"/>
    </location>
</feature>
<feature type="transmembrane region" description="Helical" evidence="1">
    <location>
        <begin position="20"/>
        <end position="38"/>
    </location>
</feature>
<dbReference type="RefSeq" id="WP_344810574.1">
    <property type="nucleotide sequence ID" value="NZ_BAAAYX010000002.1"/>
</dbReference>
<protein>
    <recommendedName>
        <fullName evidence="4">SPW repeat-containing protein</fullName>
    </recommendedName>
</protein>
<evidence type="ECO:0008006" key="4">
    <source>
        <dbReference type="Google" id="ProtNLM"/>
    </source>
</evidence>
<accession>A0ABP7CN71</accession>
<dbReference type="Proteomes" id="UP001500051">
    <property type="component" value="Unassembled WGS sequence"/>
</dbReference>
<organism evidence="2 3">
    <name type="scientific">Microlunatus aurantiacus</name>
    <dbReference type="NCBI Taxonomy" id="446786"/>
    <lineage>
        <taxon>Bacteria</taxon>
        <taxon>Bacillati</taxon>
        <taxon>Actinomycetota</taxon>
        <taxon>Actinomycetes</taxon>
        <taxon>Propionibacteriales</taxon>
        <taxon>Propionibacteriaceae</taxon>
        <taxon>Microlunatus</taxon>
    </lineage>
</organism>
<feature type="transmembrane region" description="Helical" evidence="1">
    <location>
        <begin position="50"/>
        <end position="70"/>
    </location>
</feature>
<reference evidence="3" key="1">
    <citation type="journal article" date="2019" name="Int. J. Syst. Evol. Microbiol.">
        <title>The Global Catalogue of Microorganisms (GCM) 10K type strain sequencing project: providing services to taxonomists for standard genome sequencing and annotation.</title>
        <authorList>
            <consortium name="The Broad Institute Genomics Platform"/>
            <consortium name="The Broad Institute Genome Sequencing Center for Infectious Disease"/>
            <person name="Wu L."/>
            <person name="Ma J."/>
        </authorList>
    </citation>
    <scope>NUCLEOTIDE SEQUENCE [LARGE SCALE GENOMIC DNA]</scope>
    <source>
        <strain evidence="3">JCM 16548</strain>
    </source>
</reference>
<name>A0ABP7CN71_9ACTN</name>
<keyword evidence="1" id="KW-0812">Transmembrane</keyword>
<gene>
    <name evidence="2" type="ORF">GCM10022204_03860</name>
</gene>